<dbReference type="InterPro" id="IPR003812">
    <property type="entry name" value="Fido"/>
</dbReference>
<accession>A0ABV3RXY6</accession>
<evidence type="ECO:0000259" key="2">
    <source>
        <dbReference type="PROSITE" id="PS51459"/>
    </source>
</evidence>
<comment type="caution">
    <text evidence="3">The sequence shown here is derived from an EMBL/GenBank/DDBJ whole genome shotgun (WGS) entry which is preliminary data.</text>
</comment>
<keyword evidence="4" id="KW-1185">Reference proteome</keyword>
<dbReference type="PANTHER" id="PTHR13504:SF38">
    <property type="entry name" value="FIDO DOMAIN-CONTAINING PROTEIN"/>
    <property type="match status" value="1"/>
</dbReference>
<dbReference type="InterPro" id="IPR036388">
    <property type="entry name" value="WH-like_DNA-bd_sf"/>
</dbReference>
<keyword evidence="1" id="KW-0547">Nucleotide-binding</keyword>
<keyword evidence="1" id="KW-0067">ATP-binding</keyword>
<dbReference type="InterPro" id="IPR025758">
    <property type="entry name" value="Fic/DOC_N"/>
</dbReference>
<evidence type="ECO:0000313" key="3">
    <source>
        <dbReference type="EMBL" id="MEX0373020.1"/>
    </source>
</evidence>
<dbReference type="Gene3D" id="1.10.3290.10">
    <property type="entry name" value="Fido-like domain"/>
    <property type="match status" value="1"/>
</dbReference>
<dbReference type="RefSeq" id="WP_367951484.1">
    <property type="nucleotide sequence ID" value="NZ_JBAKFG010000002.1"/>
</dbReference>
<evidence type="ECO:0000313" key="4">
    <source>
        <dbReference type="Proteomes" id="UP001556636"/>
    </source>
</evidence>
<dbReference type="Pfam" id="PF13784">
    <property type="entry name" value="Fic_N"/>
    <property type="match status" value="1"/>
</dbReference>
<dbReference type="EC" id="2.7.7.108" evidence="1"/>
<feature type="domain" description="Fido" evidence="2">
    <location>
        <begin position="130"/>
        <end position="280"/>
    </location>
</feature>
<dbReference type="PIRSF" id="PIRSF038925">
    <property type="entry name" value="AMP-prot_trans"/>
    <property type="match status" value="1"/>
</dbReference>
<proteinExistence type="predicted"/>
<organism evidence="3 4">
    <name type="scientific">Spiribacter roseus</name>
    <dbReference type="NCBI Taxonomy" id="1855875"/>
    <lineage>
        <taxon>Bacteria</taxon>
        <taxon>Pseudomonadati</taxon>
        <taxon>Pseudomonadota</taxon>
        <taxon>Gammaproteobacteria</taxon>
        <taxon>Chromatiales</taxon>
        <taxon>Ectothiorhodospiraceae</taxon>
        <taxon>Spiribacter</taxon>
    </lineage>
</organism>
<dbReference type="SUPFAM" id="SSF140931">
    <property type="entry name" value="Fic-like"/>
    <property type="match status" value="1"/>
</dbReference>
<dbReference type="SUPFAM" id="SSF46785">
    <property type="entry name" value="Winged helix' DNA-binding domain"/>
    <property type="match status" value="1"/>
</dbReference>
<protein>
    <recommendedName>
        <fullName evidence="1">Protein adenylyltransferase</fullName>
        <ecNumber evidence="1">2.7.7.108</ecNumber>
    </recommendedName>
    <alternativeName>
        <fullName evidence="1">AMPylator</fullName>
    </alternativeName>
</protein>
<dbReference type="PROSITE" id="PS51459">
    <property type="entry name" value="FIDO"/>
    <property type="match status" value="1"/>
</dbReference>
<dbReference type="InterPro" id="IPR036597">
    <property type="entry name" value="Fido-like_dom_sf"/>
</dbReference>
<dbReference type="InterPro" id="IPR040198">
    <property type="entry name" value="Fido_containing"/>
</dbReference>
<dbReference type="Pfam" id="PF02661">
    <property type="entry name" value="Fic"/>
    <property type="match status" value="1"/>
</dbReference>
<keyword evidence="1" id="KW-0808">Transferase</keyword>
<gene>
    <name evidence="3" type="ORF">V6X51_06165</name>
</gene>
<evidence type="ECO:0000256" key="1">
    <source>
        <dbReference type="PIRNR" id="PIRNR038925"/>
    </source>
</evidence>
<dbReference type="Gene3D" id="1.10.10.10">
    <property type="entry name" value="Winged helix-like DNA-binding domain superfamily/Winged helix DNA-binding domain"/>
    <property type="match status" value="1"/>
</dbReference>
<comment type="function">
    <text evidence="1">Adenylyltransferase that mediates the addition of adenosine 5'-monophosphate (AMP) to specific residues of target proteins.</text>
</comment>
<dbReference type="InterPro" id="IPR026287">
    <property type="entry name" value="SoFic-like"/>
</dbReference>
<comment type="subunit">
    <text evidence="1">Homodimer.</text>
</comment>
<comment type="catalytic activity">
    <reaction evidence="1">
        <text>L-tyrosyl-[protein] + ATP = O-(5'-adenylyl)-L-tyrosyl-[protein] + diphosphate</text>
        <dbReference type="Rhea" id="RHEA:54288"/>
        <dbReference type="Rhea" id="RHEA-COMP:10136"/>
        <dbReference type="Rhea" id="RHEA-COMP:13846"/>
        <dbReference type="ChEBI" id="CHEBI:30616"/>
        <dbReference type="ChEBI" id="CHEBI:33019"/>
        <dbReference type="ChEBI" id="CHEBI:46858"/>
        <dbReference type="ChEBI" id="CHEBI:83624"/>
        <dbReference type="EC" id="2.7.7.108"/>
    </reaction>
</comment>
<sequence>MRRGFSGEYSTRQLGGETVNAFVPQPLPPCPAPEITGSRARRHEQALLACGRLDSITQLLPEPDLFLYAYIRREALVSSQIEGTQSSLSDLLLFELDEVPGVPFDDVVEVSNYIAAMNHGLERLRGGFPLSNRLLCEMHARLLARGRGARMQPGAFRRSQNWIGGTRPGNARFVPAPPEYVQDVMASLEAFLHEEELPFSALIKAALAHVQFETIHPFLDGNGRIGRLLIALTLHQDGVLREPLLYLSLYLKQHRMTYYELLDGVRYDGDWEAWLDFFLEGVQVTATGAVDTADRLVTLFREDAQQIQTLGRASANTLRVFDALRSRPVASIKDLRRRSDLSAPTVGRAVDALEEMGVVDEITGRQRDRVYVYRRYLNILNEGAEPL</sequence>
<dbReference type="InterPro" id="IPR036390">
    <property type="entry name" value="WH_DNA-bd_sf"/>
</dbReference>
<dbReference type="Proteomes" id="UP001556636">
    <property type="component" value="Unassembled WGS sequence"/>
</dbReference>
<name>A0ABV3RXY6_9GAMM</name>
<dbReference type="Pfam" id="PF13412">
    <property type="entry name" value="HTH_24"/>
    <property type="match status" value="1"/>
</dbReference>
<comment type="catalytic activity">
    <reaction evidence="1">
        <text>L-threonyl-[protein] + ATP = 3-O-(5'-adenylyl)-L-threonyl-[protein] + diphosphate</text>
        <dbReference type="Rhea" id="RHEA:54292"/>
        <dbReference type="Rhea" id="RHEA-COMP:11060"/>
        <dbReference type="Rhea" id="RHEA-COMP:13847"/>
        <dbReference type="ChEBI" id="CHEBI:30013"/>
        <dbReference type="ChEBI" id="CHEBI:30616"/>
        <dbReference type="ChEBI" id="CHEBI:33019"/>
        <dbReference type="ChEBI" id="CHEBI:138113"/>
        <dbReference type="EC" id="2.7.7.108"/>
    </reaction>
</comment>
<dbReference type="EMBL" id="JBAKFG010000002">
    <property type="protein sequence ID" value="MEX0373020.1"/>
    <property type="molecule type" value="Genomic_DNA"/>
</dbReference>
<keyword evidence="1" id="KW-0548">Nucleotidyltransferase</keyword>
<reference evidence="3 4" key="1">
    <citation type="submission" date="2024-02" db="EMBL/GenBank/DDBJ databases">
        <title>New especies of Spiribacter isolated from saline water.</title>
        <authorList>
            <person name="Leon M.J."/>
            <person name="De La Haba R."/>
            <person name="Sanchez-Porro C."/>
            <person name="Ventosa A."/>
        </authorList>
    </citation>
    <scope>NUCLEOTIDE SEQUENCE [LARGE SCALE GENOMIC DNA]</scope>
    <source>
        <strain evidence="4">ag22IC6-196</strain>
    </source>
</reference>
<dbReference type="PANTHER" id="PTHR13504">
    <property type="entry name" value="FIDO DOMAIN-CONTAINING PROTEIN DDB_G0283145"/>
    <property type="match status" value="1"/>
</dbReference>